<dbReference type="RefSeq" id="WP_090257989.1">
    <property type="nucleotide sequence ID" value="NZ_FOIR01000001.1"/>
</dbReference>
<sequence>MNRNFWLTLFVLACLVSCNQQKVENGYTLKPSDDLLRIELDSLTSNISSWLGYYYDAKLDSGLLYSVDPVRNEIERYSLQDGKLFDKMTYDREGPKGVGTLIEIGILGLDSVLIFPPFDNSFYQSRFSDAALNKVAYNKPDEYSPIRSMTNYFSSPAYTDGQYIYTRTLFGGNYMLMENEELSEKPLMYRVNVASGAVEFAHFTFPDDYWADGKTSYEFSTAVNGGQFAFSFYGDHNIYVASSFDEELRPIMAKSNYLPADFERLPEAGSREDRLRYFATTQHYGSLIYDGYRNVYYRFCYPKVDLNGSEDVRSLVQFPPAFSIMILDREFKVLGEKLIEKESQLAPGNVFVGPKGLYISINHPDHPDNLEDYFSFMLFELVEE</sequence>
<dbReference type="Pfam" id="PF13970">
    <property type="entry name" value="DUF4221"/>
    <property type="match status" value="1"/>
</dbReference>
<dbReference type="Proteomes" id="UP000199437">
    <property type="component" value="Unassembled WGS sequence"/>
</dbReference>
<accession>A0A1I0P0E8</accession>
<evidence type="ECO:0000313" key="1">
    <source>
        <dbReference type="EMBL" id="SEW07566.1"/>
    </source>
</evidence>
<name>A0A1I0P0E8_9BACT</name>
<proteinExistence type="predicted"/>
<dbReference type="GeneID" id="99986341"/>
<evidence type="ECO:0000313" key="2">
    <source>
        <dbReference type="Proteomes" id="UP000199437"/>
    </source>
</evidence>
<protein>
    <recommendedName>
        <fullName evidence="3">DUF4221 domain-containing protein</fullName>
    </recommendedName>
</protein>
<evidence type="ECO:0008006" key="3">
    <source>
        <dbReference type="Google" id="ProtNLM"/>
    </source>
</evidence>
<keyword evidence="2" id="KW-1185">Reference proteome</keyword>
<organism evidence="1 2">
    <name type="scientific">Roseivirga pacifica</name>
    <dbReference type="NCBI Taxonomy" id="1267423"/>
    <lineage>
        <taxon>Bacteria</taxon>
        <taxon>Pseudomonadati</taxon>
        <taxon>Bacteroidota</taxon>
        <taxon>Cytophagia</taxon>
        <taxon>Cytophagales</taxon>
        <taxon>Roseivirgaceae</taxon>
        <taxon>Roseivirga</taxon>
    </lineage>
</organism>
<reference evidence="2" key="1">
    <citation type="submission" date="2016-10" db="EMBL/GenBank/DDBJ databases">
        <authorList>
            <person name="Varghese N."/>
            <person name="Submissions S."/>
        </authorList>
    </citation>
    <scope>NUCLEOTIDE SEQUENCE [LARGE SCALE GENOMIC DNA]</scope>
    <source>
        <strain evidence="2">CGMCC 1.12402</strain>
    </source>
</reference>
<dbReference type="STRING" id="1267423.SAMN05216290_1617"/>
<dbReference type="AlphaFoldDB" id="A0A1I0P0E8"/>
<gene>
    <name evidence="1" type="ORF">SAMN05216290_1617</name>
</gene>
<dbReference type="EMBL" id="FOIR01000001">
    <property type="protein sequence ID" value="SEW07566.1"/>
    <property type="molecule type" value="Genomic_DNA"/>
</dbReference>
<dbReference type="OrthoDB" id="828261at2"/>
<dbReference type="InterPro" id="IPR025316">
    <property type="entry name" value="DUF4221"/>
</dbReference>